<protein>
    <recommendedName>
        <fullName evidence="3">DUF2000 domain-containing protein</fullName>
    </recommendedName>
</protein>
<dbReference type="PIRSF" id="PIRSF033736">
    <property type="entry name" value="UCP033763"/>
    <property type="match status" value="1"/>
</dbReference>
<dbReference type="InterPro" id="IPR017021">
    <property type="entry name" value="UCP033763"/>
</dbReference>
<dbReference type="EMBL" id="MFJZ01000043">
    <property type="protein sequence ID" value="OGG29495.1"/>
    <property type="molecule type" value="Genomic_DNA"/>
</dbReference>
<proteinExistence type="predicted"/>
<dbReference type="Proteomes" id="UP000176409">
    <property type="component" value="Unassembled WGS sequence"/>
</dbReference>
<gene>
    <name evidence="1" type="ORF">A2973_04940</name>
</gene>
<evidence type="ECO:0008006" key="3">
    <source>
        <dbReference type="Google" id="ProtNLM"/>
    </source>
</evidence>
<sequence length="141" mass="15041">MANSDIPDKKIVIVISALLEKGQATNRAAVLATGLAAHVPNMIGGDSTTKDGQTLLGFTQIPIPILTTKPDTSLPELTKKGQELGCMVIVFLSRAQGMRSYEEYRQSIAQTNSQDLDIDAVALYGDKVSVTKVTGNLPALR</sequence>
<dbReference type="AlphaFoldDB" id="A0A1F6AXS6"/>
<accession>A0A1F6AXS6</accession>
<evidence type="ECO:0000313" key="2">
    <source>
        <dbReference type="Proteomes" id="UP000176409"/>
    </source>
</evidence>
<dbReference type="InterPro" id="IPR023476">
    <property type="entry name" value="Pep_tRNA_hydro_II_dom_sf"/>
</dbReference>
<dbReference type="Pfam" id="PF09391">
    <property type="entry name" value="DUF2000"/>
    <property type="match status" value="1"/>
</dbReference>
<comment type="caution">
    <text evidence="1">The sequence shown here is derived from an EMBL/GenBank/DDBJ whole genome shotgun (WGS) entry which is preliminary data.</text>
</comment>
<dbReference type="InterPro" id="IPR018988">
    <property type="entry name" value="DUF2000"/>
</dbReference>
<reference evidence="1 2" key="1">
    <citation type="journal article" date="2016" name="Nat. Commun.">
        <title>Thousands of microbial genomes shed light on interconnected biogeochemical processes in an aquifer system.</title>
        <authorList>
            <person name="Anantharaman K."/>
            <person name="Brown C.T."/>
            <person name="Hug L.A."/>
            <person name="Sharon I."/>
            <person name="Castelle C.J."/>
            <person name="Probst A.J."/>
            <person name="Thomas B.C."/>
            <person name="Singh A."/>
            <person name="Wilkins M.J."/>
            <person name="Karaoz U."/>
            <person name="Brodie E.L."/>
            <person name="Williams K.H."/>
            <person name="Hubbard S.S."/>
            <person name="Banfield J.F."/>
        </authorList>
    </citation>
    <scope>NUCLEOTIDE SEQUENCE [LARGE SCALE GENOMIC DNA]</scope>
</reference>
<evidence type="ECO:0000313" key="1">
    <source>
        <dbReference type="EMBL" id="OGG29495.1"/>
    </source>
</evidence>
<dbReference type="Gene3D" id="3.40.1490.10">
    <property type="entry name" value="Bit1"/>
    <property type="match status" value="1"/>
</dbReference>
<name>A0A1F6AXS6_9BACT</name>
<dbReference type="STRING" id="1798396.A2973_04940"/>
<organism evidence="1 2">
    <name type="scientific">Candidatus Gottesmanbacteria bacterium RIFCSPLOWO2_01_FULL_49_10</name>
    <dbReference type="NCBI Taxonomy" id="1798396"/>
    <lineage>
        <taxon>Bacteria</taxon>
        <taxon>Candidatus Gottesmaniibacteriota</taxon>
    </lineage>
</organism>
<dbReference type="SUPFAM" id="SSF102462">
    <property type="entry name" value="Peptidyl-tRNA hydrolase II"/>
    <property type="match status" value="1"/>
</dbReference>